<evidence type="ECO:0000313" key="14">
    <source>
        <dbReference type="Proteomes" id="UP000266895"/>
    </source>
</evidence>
<keyword evidence="5 8" id="KW-0658">Purine biosynthesis</keyword>
<evidence type="ECO:0000256" key="4">
    <source>
        <dbReference type="ARBA" id="ARBA00022741"/>
    </source>
</evidence>
<evidence type="ECO:0000256" key="5">
    <source>
        <dbReference type="ARBA" id="ARBA00022755"/>
    </source>
</evidence>
<keyword evidence="7 8" id="KW-0460">Magnesium</keyword>
<name>A0A3S4V4Q5_9ACTO</name>
<keyword evidence="6 8" id="KW-0067">ATP-binding</keyword>
<proteinExistence type="inferred from homology"/>
<dbReference type="CDD" id="cd02204">
    <property type="entry name" value="PurL_repeat2"/>
    <property type="match status" value="1"/>
</dbReference>
<dbReference type="FunFam" id="3.30.1330.10:FF:000004">
    <property type="entry name" value="Phosphoribosylformylglycinamidine synthase subunit PurL"/>
    <property type="match status" value="1"/>
</dbReference>
<comment type="pathway">
    <text evidence="8">Purine metabolism; IMP biosynthesis via de novo pathway; 5-amino-1-(5-phospho-D-ribosyl)imidazole from N(2)-formyl-N(1)-(5-phospho-D-ribosyl)glycinamide: step 1/2.</text>
</comment>
<comment type="catalytic activity">
    <reaction evidence="8">
        <text>N(2)-formyl-N(1)-(5-phospho-beta-D-ribosyl)glycinamide + L-glutamine + ATP + H2O = 2-formamido-N(1)-(5-O-phospho-beta-D-ribosyl)acetamidine + L-glutamate + ADP + phosphate + H(+)</text>
        <dbReference type="Rhea" id="RHEA:17129"/>
        <dbReference type="ChEBI" id="CHEBI:15377"/>
        <dbReference type="ChEBI" id="CHEBI:15378"/>
        <dbReference type="ChEBI" id="CHEBI:29985"/>
        <dbReference type="ChEBI" id="CHEBI:30616"/>
        <dbReference type="ChEBI" id="CHEBI:43474"/>
        <dbReference type="ChEBI" id="CHEBI:58359"/>
        <dbReference type="ChEBI" id="CHEBI:147286"/>
        <dbReference type="ChEBI" id="CHEBI:147287"/>
        <dbReference type="ChEBI" id="CHEBI:456216"/>
        <dbReference type="EC" id="6.3.5.3"/>
    </reaction>
</comment>
<feature type="active site" description="Proton acceptor" evidence="8">
    <location>
        <position position="130"/>
    </location>
</feature>
<dbReference type="InterPro" id="IPR010074">
    <property type="entry name" value="PRibForGlyAmidine_synth_PurL"/>
</dbReference>
<dbReference type="Gene3D" id="3.90.650.10">
    <property type="entry name" value="PurM-like C-terminal domain"/>
    <property type="match status" value="2"/>
</dbReference>
<evidence type="ECO:0000259" key="10">
    <source>
        <dbReference type="Pfam" id="PF00586"/>
    </source>
</evidence>
<evidence type="ECO:0000256" key="1">
    <source>
        <dbReference type="ARBA" id="ARBA00022490"/>
    </source>
</evidence>
<dbReference type="EMBL" id="LR134350">
    <property type="protein sequence ID" value="VEG28207.1"/>
    <property type="molecule type" value="Genomic_DNA"/>
</dbReference>
<dbReference type="GO" id="GO:0004642">
    <property type="term" value="F:phosphoribosylformylglycinamidine synthase activity"/>
    <property type="evidence" value="ECO:0007669"/>
    <property type="project" value="UniProtKB-UniRule"/>
</dbReference>
<dbReference type="InterPro" id="IPR036676">
    <property type="entry name" value="PurM-like_C_sf"/>
</dbReference>
<dbReference type="GO" id="GO:0000287">
    <property type="term" value="F:magnesium ion binding"/>
    <property type="evidence" value="ECO:0007669"/>
    <property type="project" value="UniProtKB-UniRule"/>
</dbReference>
<dbReference type="Pfam" id="PF18072">
    <property type="entry name" value="FGAR-AT_linker"/>
    <property type="match status" value="1"/>
</dbReference>
<comment type="subcellular location">
    <subcellularLocation>
        <location evidence="8">Cytoplasm</location>
    </subcellularLocation>
</comment>
<dbReference type="Gene3D" id="3.30.1330.10">
    <property type="entry name" value="PurM-like, N-terminal domain"/>
    <property type="match status" value="2"/>
</dbReference>
<dbReference type="GO" id="GO:0005524">
    <property type="term" value="F:ATP binding"/>
    <property type="evidence" value="ECO:0007669"/>
    <property type="project" value="UniProtKB-UniRule"/>
</dbReference>
<feature type="domain" description="PurM-like N-terminal" evidence="10">
    <location>
        <begin position="109"/>
        <end position="223"/>
    </location>
</feature>
<feature type="binding site" evidence="8">
    <location>
        <position position="276"/>
    </location>
    <ligand>
        <name>substrate</name>
    </ligand>
</feature>
<evidence type="ECO:0000256" key="7">
    <source>
        <dbReference type="ARBA" id="ARBA00022842"/>
    </source>
</evidence>
<evidence type="ECO:0000256" key="3">
    <source>
        <dbReference type="ARBA" id="ARBA00022723"/>
    </source>
</evidence>
<dbReference type="AlphaFoldDB" id="A0A3S4V4Q5"/>
<evidence type="ECO:0000259" key="11">
    <source>
        <dbReference type="Pfam" id="PF02769"/>
    </source>
</evidence>
<gene>
    <name evidence="8 13" type="primary">purL</name>
    <name evidence="13" type="ORF">NCTC11636_01418</name>
</gene>
<feature type="binding site" evidence="8">
    <location>
        <position position="152"/>
    </location>
    <ligand>
        <name>Mg(2+)</name>
        <dbReference type="ChEBI" id="CHEBI:18420"/>
        <label>2</label>
    </ligand>
</feature>
<feature type="binding site" evidence="8">
    <location>
        <position position="126"/>
    </location>
    <ligand>
        <name>ATP</name>
        <dbReference type="ChEBI" id="CHEBI:30616"/>
    </ligand>
</feature>
<dbReference type="NCBIfam" id="TIGR01736">
    <property type="entry name" value="FGAM_synth_II"/>
    <property type="match status" value="1"/>
</dbReference>
<accession>A0A3S4V4Q5</accession>
<dbReference type="GO" id="GO:0005737">
    <property type="term" value="C:cytoplasm"/>
    <property type="evidence" value="ECO:0007669"/>
    <property type="project" value="UniProtKB-SubCell"/>
</dbReference>
<feature type="binding site" evidence="8">
    <location>
        <position position="151"/>
    </location>
    <ligand>
        <name>substrate</name>
    </ligand>
</feature>
<dbReference type="RefSeq" id="WP_126382502.1">
    <property type="nucleotide sequence ID" value="NZ_LR134350.1"/>
</dbReference>
<feature type="binding site" evidence="8">
    <location>
        <position position="576"/>
    </location>
    <ligand>
        <name>substrate</name>
    </ligand>
</feature>
<dbReference type="SUPFAM" id="SSF55326">
    <property type="entry name" value="PurM N-terminal domain-like"/>
    <property type="match status" value="2"/>
</dbReference>
<evidence type="ECO:0000256" key="8">
    <source>
        <dbReference type="HAMAP-Rule" id="MF_00420"/>
    </source>
</evidence>
<feature type="binding site" evidence="8">
    <location>
        <begin position="348"/>
        <end position="350"/>
    </location>
    <ligand>
        <name>substrate</name>
    </ligand>
</feature>
<dbReference type="PANTHER" id="PTHR43555">
    <property type="entry name" value="PHOSPHORIBOSYLFORMYLGLYCINAMIDINE SYNTHASE SUBUNIT PURL"/>
    <property type="match status" value="1"/>
</dbReference>
<feature type="binding site" evidence="8">
    <location>
        <position position="82"/>
    </location>
    <ligand>
        <name>ATP</name>
        <dbReference type="ChEBI" id="CHEBI:30616"/>
    </ligand>
</feature>
<evidence type="ECO:0000256" key="6">
    <source>
        <dbReference type="ARBA" id="ARBA00022840"/>
    </source>
</evidence>
<keyword evidence="14" id="KW-1185">Reference proteome</keyword>
<dbReference type="HAMAP" id="MF_00420">
    <property type="entry name" value="PurL_2"/>
    <property type="match status" value="1"/>
</dbReference>
<dbReference type="Proteomes" id="UP000266895">
    <property type="component" value="Chromosome"/>
</dbReference>
<dbReference type="Pfam" id="PF02769">
    <property type="entry name" value="AIRS_C"/>
    <property type="match status" value="2"/>
</dbReference>
<dbReference type="PANTHER" id="PTHR43555:SF1">
    <property type="entry name" value="PHOSPHORIBOSYLFORMYLGLYCINAMIDINE SYNTHASE SUBUNIT PURL"/>
    <property type="match status" value="1"/>
</dbReference>
<feature type="domain" description="Phosphoribosylformylglycinamidine synthase linker" evidence="12">
    <location>
        <begin position="42"/>
        <end position="83"/>
    </location>
</feature>
<comment type="function">
    <text evidence="8">Part of the phosphoribosylformylglycinamidine synthase complex involved in the purines biosynthetic pathway. Catalyzes the ATP-dependent conversion of formylglycinamide ribonucleotide (FGAR) and glutamine to yield formylglycinamidine ribonucleotide (FGAM) and glutamate. The FGAM synthase complex is composed of three subunits. PurQ produces an ammonia molecule by converting glutamine to glutamate. PurL transfers the ammonia molecule to FGAR to form FGAM in an ATP-dependent manner. PurS interacts with PurQ and PurL and is thought to assist in the transfer of the ammonia molecule from PurQ to PurL.</text>
</comment>
<feature type="domain" description="PurM-like C-terminal" evidence="11">
    <location>
        <begin position="617"/>
        <end position="761"/>
    </location>
</feature>
<feature type="binding site" evidence="8">
    <location>
        <position position="573"/>
    </location>
    <ligand>
        <name>ATP</name>
        <dbReference type="ChEBI" id="CHEBI:30616"/>
    </ligand>
</feature>
<protein>
    <recommendedName>
        <fullName evidence="8">Phosphoribosylformylglycinamidine synthase subunit PurL</fullName>
        <shortName evidence="8">FGAM synthase</shortName>
        <ecNumber evidence="8">6.3.5.3</ecNumber>
    </recommendedName>
    <alternativeName>
        <fullName evidence="8">Formylglycinamide ribonucleotide amidotransferase subunit II</fullName>
        <shortName evidence="8">FGAR amidotransferase II</shortName>
        <shortName evidence="8">FGAR-AT II</shortName>
    </alternativeName>
    <alternativeName>
        <fullName evidence="8">Glutamine amidotransferase PurL</fullName>
    </alternativeName>
    <alternativeName>
        <fullName evidence="8">Phosphoribosylformylglycinamidine synthase subunit II</fullName>
    </alternativeName>
</protein>
<dbReference type="PIRSF" id="PIRSF001587">
    <property type="entry name" value="FGAM_synthase_II"/>
    <property type="match status" value="1"/>
</dbReference>
<evidence type="ECO:0000313" key="13">
    <source>
        <dbReference type="EMBL" id="VEG28207.1"/>
    </source>
</evidence>
<dbReference type="InterPro" id="IPR016188">
    <property type="entry name" value="PurM-like_N"/>
</dbReference>
<keyword evidence="3 8" id="KW-0479">Metal-binding</keyword>
<feature type="binding site" evidence="8">
    <location>
        <position position="536"/>
    </location>
    <ligand>
        <name>ATP</name>
        <dbReference type="ChEBI" id="CHEBI:30616"/>
    </ligand>
</feature>
<feature type="compositionally biased region" description="Low complexity" evidence="9">
    <location>
        <begin position="1"/>
        <end position="15"/>
    </location>
</feature>
<dbReference type="Pfam" id="PF00586">
    <property type="entry name" value="AIRS"/>
    <property type="match status" value="2"/>
</dbReference>
<dbReference type="OrthoDB" id="9804441at2"/>
<feature type="active site" evidence="8">
    <location>
        <position position="79"/>
    </location>
</feature>
<dbReference type="CDD" id="cd02203">
    <property type="entry name" value="PurL_repeat1"/>
    <property type="match status" value="1"/>
</dbReference>
<dbReference type="EC" id="6.3.5.3" evidence="8"/>
<feature type="compositionally biased region" description="Basic and acidic residues" evidence="9">
    <location>
        <begin position="18"/>
        <end position="29"/>
    </location>
</feature>
<comment type="caution">
    <text evidence="8">Lacks conserved residue(s) required for the propagation of feature annotation.</text>
</comment>
<dbReference type="GO" id="GO:0006189">
    <property type="term" value="P:'de novo' IMP biosynthetic process"/>
    <property type="evidence" value="ECO:0007669"/>
    <property type="project" value="UniProtKB-UniRule"/>
</dbReference>
<keyword evidence="4 8" id="KW-0547">Nucleotide-binding</keyword>
<dbReference type="KEGG" id="ahw:NCTC11636_01418"/>
<organism evidence="13 14">
    <name type="scientific">Actinomyces howellii</name>
    <dbReference type="NCBI Taxonomy" id="52771"/>
    <lineage>
        <taxon>Bacteria</taxon>
        <taxon>Bacillati</taxon>
        <taxon>Actinomycetota</taxon>
        <taxon>Actinomycetes</taxon>
        <taxon>Actinomycetales</taxon>
        <taxon>Actinomycetaceae</taxon>
        <taxon>Actinomyces</taxon>
    </lineage>
</organism>
<feature type="binding site" evidence="8">
    <location>
        <begin position="129"/>
        <end position="132"/>
    </location>
    <ligand>
        <name>substrate</name>
    </ligand>
</feature>
<comment type="subunit">
    <text evidence="8">Monomer. Part of the FGAM synthase complex composed of 1 PurL, 1 PurQ and 2 PurS subunits.</text>
</comment>
<feature type="domain" description="PurM-like C-terminal" evidence="11">
    <location>
        <begin position="237"/>
        <end position="390"/>
    </location>
</feature>
<dbReference type="NCBIfam" id="NF002290">
    <property type="entry name" value="PRK01213.1"/>
    <property type="match status" value="1"/>
</dbReference>
<feature type="binding site" evidence="8">
    <location>
        <position position="574"/>
    </location>
    <ligand>
        <name>Mg(2+)</name>
        <dbReference type="ChEBI" id="CHEBI:18420"/>
        <label>1</label>
    </ligand>
</feature>
<dbReference type="UniPathway" id="UPA00074">
    <property type="reaction ID" value="UER00128"/>
</dbReference>
<comment type="similarity">
    <text evidence="8">Belongs to the FGAMS family.</text>
</comment>
<feature type="region of interest" description="Disordered" evidence="9">
    <location>
        <begin position="1"/>
        <end position="38"/>
    </location>
</feature>
<dbReference type="InterPro" id="IPR041609">
    <property type="entry name" value="PurL_linker"/>
</dbReference>
<evidence type="ECO:0000256" key="9">
    <source>
        <dbReference type="SAM" id="MobiDB-lite"/>
    </source>
</evidence>
<sequence>MAAAPEPAAPVTPQADGLDGRRPVEHPDTVADAAATPDREMPYAELGLKDEEYTSITALLGRRPTNAELAMYSVMWSEHCSYKSSKIHLRQFADKTTPEMREHLLVGMGQNAGVVDIGDGWAVTYKVESHNHPSFVEPYQGAATGVGGIVRDIISMGARPVAVMDQLRFGAVDHPDTARVVHGVVAGVGGYGNCLGLPNIGGETEFDASYQDNPLVNALCVGVLRHEDIHLANASGEGNKVVLFGARTGGDGIGGASILASESFEDGVPAKRPSVQVGDPFMEKVLIECCLDLFEGGLVLGIQDLGAAGISCATSELASNGDGGMHVDLEKVLLRDPTLTAGEILMSESQERMMAVVAPDQLDDFMAVIDRWDVEASVIGEVNGSGRLTIDHFGERIVDVDPRTVAHEGPTYDRPYARPAWQDALNADTTASLPRPTSATELAEQVLAVVTSPGQASVAWVTDQYDRFVRGDTALAQPDDAGVVRVDEATGRGVAIATDANGRFTKLDPATGAAQALAESYRNVCTVGARPRAVTDCLNFGSPEDPDAMWQLVEAITGLAEACRTMGVPVTGGNVSLYNSHGPVKGLPDSSINPTPVVGVLGVMDDVRRANPSGWHEEGLAIVVLGQTSEELDGSVWAKVVHDHLGGMPPTVDLEAEMALGRVLVALSEVDGPGDLRLVRAAHDCSGGGLIQTLVDSVLRYGVGASIDLAGLPGGVDDVTALFSESGARAVVAVAEGLVPAVAAAAEAEGVPWARLGTTGGDLLVVSGSDLLSDSGAPLVLDLAELRERSEATLPALF</sequence>
<dbReference type="SUPFAM" id="SSF56042">
    <property type="entry name" value="PurM C-terminal domain-like"/>
    <property type="match status" value="2"/>
</dbReference>
<dbReference type="InterPro" id="IPR010918">
    <property type="entry name" value="PurM-like_C_dom"/>
</dbReference>
<evidence type="ECO:0000259" key="12">
    <source>
        <dbReference type="Pfam" id="PF18072"/>
    </source>
</evidence>
<feature type="binding site" evidence="8">
    <location>
        <position position="304"/>
    </location>
    <ligand>
        <name>Mg(2+)</name>
        <dbReference type="ChEBI" id="CHEBI:18420"/>
        <label>2</label>
    </ligand>
</feature>
<keyword evidence="1 8" id="KW-0963">Cytoplasm</keyword>
<dbReference type="InterPro" id="IPR036921">
    <property type="entry name" value="PurM-like_N_sf"/>
</dbReference>
<feature type="binding site" evidence="8">
    <location>
        <position position="128"/>
    </location>
    <ligand>
        <name>Mg(2+)</name>
        <dbReference type="ChEBI" id="CHEBI:18420"/>
        <label>1</label>
    </ligand>
</feature>
<evidence type="ECO:0000256" key="2">
    <source>
        <dbReference type="ARBA" id="ARBA00022598"/>
    </source>
</evidence>
<keyword evidence="2 8" id="KW-0436">Ligase</keyword>
<reference evidence="13 14" key="1">
    <citation type="submission" date="2018-12" db="EMBL/GenBank/DDBJ databases">
        <authorList>
            <consortium name="Pathogen Informatics"/>
        </authorList>
    </citation>
    <scope>NUCLEOTIDE SEQUENCE [LARGE SCALE GENOMIC DNA]</scope>
    <source>
        <strain evidence="13 14">NCTC11636</strain>
    </source>
</reference>
<feature type="domain" description="PurM-like N-terminal" evidence="10">
    <location>
        <begin position="479"/>
        <end position="604"/>
    </location>
</feature>